<evidence type="ECO:0000313" key="2">
    <source>
        <dbReference type="EMBL" id="KAK1398288.1"/>
    </source>
</evidence>
<dbReference type="Proteomes" id="UP001237642">
    <property type="component" value="Unassembled WGS sequence"/>
</dbReference>
<name>A0AAD8J6R5_9APIA</name>
<feature type="coiled-coil region" evidence="1">
    <location>
        <begin position="81"/>
        <end position="108"/>
    </location>
</feature>
<reference evidence="2" key="2">
    <citation type="submission" date="2023-05" db="EMBL/GenBank/DDBJ databases">
        <authorList>
            <person name="Schelkunov M.I."/>
        </authorList>
    </citation>
    <scope>NUCLEOTIDE SEQUENCE</scope>
    <source>
        <strain evidence="2">Hsosn_3</strain>
        <tissue evidence="2">Leaf</tissue>
    </source>
</reference>
<evidence type="ECO:0000256" key="1">
    <source>
        <dbReference type="SAM" id="Coils"/>
    </source>
</evidence>
<dbReference type="AlphaFoldDB" id="A0AAD8J6R5"/>
<keyword evidence="3" id="KW-1185">Reference proteome</keyword>
<comment type="caution">
    <text evidence="2">The sequence shown here is derived from an EMBL/GenBank/DDBJ whole genome shotgun (WGS) entry which is preliminary data.</text>
</comment>
<gene>
    <name evidence="2" type="ORF">POM88_008151</name>
</gene>
<dbReference type="PANTHER" id="PTHR46872">
    <property type="entry name" value="DNA BINDING PROTEIN"/>
    <property type="match status" value="1"/>
</dbReference>
<keyword evidence="1" id="KW-0175">Coiled coil</keyword>
<reference evidence="2" key="1">
    <citation type="submission" date="2023-02" db="EMBL/GenBank/DDBJ databases">
        <title>Genome of toxic invasive species Heracleum sosnowskyi carries increased number of genes despite the absence of recent whole-genome duplications.</title>
        <authorList>
            <person name="Schelkunov M."/>
            <person name="Shtratnikova V."/>
            <person name="Makarenko M."/>
            <person name="Klepikova A."/>
            <person name="Omelchenko D."/>
            <person name="Novikova G."/>
            <person name="Obukhova E."/>
            <person name="Bogdanov V."/>
            <person name="Penin A."/>
            <person name="Logacheva M."/>
        </authorList>
    </citation>
    <scope>NUCLEOTIDE SEQUENCE</scope>
    <source>
        <strain evidence="2">Hsosn_3</strain>
        <tissue evidence="2">Leaf</tissue>
    </source>
</reference>
<dbReference type="EMBL" id="JAUIZM010000002">
    <property type="protein sequence ID" value="KAK1398288.1"/>
    <property type="molecule type" value="Genomic_DNA"/>
</dbReference>
<proteinExistence type="predicted"/>
<dbReference type="PANTHER" id="PTHR46872:SF10">
    <property type="entry name" value="MYB-LIKE DOMAIN-CONTAINING PROTEIN"/>
    <property type="match status" value="1"/>
</dbReference>
<sequence>MSKKDEKSGKASFSGVDEAVKGKYVFGKYAEKETLTKLKVLALNHDNPGVTRDSVRPLCDQTLRVREVMSRTDPEFPQRKRKLQQFVKDNLEREAQKLRDEQVEAKFRGHLLRASSASCVHNMTDSNENLHKRILLSSLSSGSLLTSEGNFERPPCASSNMDDSEDWYQSDRMTSLLVDITGSVHGSNPVNPEHIQEPESLHLKDGTNSSNLEEISYDRLPSGSNMVINFHWNQYERMAVPVGHHFQADVPEWCGPSSEVSVNVDYDNLRWLGTKVWPIERQDVTLKSVGRGRPSSCSCASPGSTNCVRHHILEKKCLLQSDIGPLFHIWNFDEMGEEVSKSWTVKEQESFDLIAKRKSSSCNFFQNAMKSLRSKCKKDIVSYYFNVFMPRLMSSQTRSLLKEVDIDIDDVNDVYTLNIRRTHKDRSTSSGSRKDVISYI</sequence>
<evidence type="ECO:0000313" key="3">
    <source>
        <dbReference type="Proteomes" id="UP001237642"/>
    </source>
</evidence>
<accession>A0AAD8J6R5</accession>
<protein>
    <submittedName>
        <fullName evidence="2">ELM2 domain-containing protein</fullName>
    </submittedName>
</protein>
<organism evidence="2 3">
    <name type="scientific">Heracleum sosnowskyi</name>
    <dbReference type="NCBI Taxonomy" id="360622"/>
    <lineage>
        <taxon>Eukaryota</taxon>
        <taxon>Viridiplantae</taxon>
        <taxon>Streptophyta</taxon>
        <taxon>Embryophyta</taxon>
        <taxon>Tracheophyta</taxon>
        <taxon>Spermatophyta</taxon>
        <taxon>Magnoliopsida</taxon>
        <taxon>eudicotyledons</taxon>
        <taxon>Gunneridae</taxon>
        <taxon>Pentapetalae</taxon>
        <taxon>asterids</taxon>
        <taxon>campanulids</taxon>
        <taxon>Apiales</taxon>
        <taxon>Apiaceae</taxon>
        <taxon>Apioideae</taxon>
        <taxon>apioid superclade</taxon>
        <taxon>Tordylieae</taxon>
        <taxon>Tordyliinae</taxon>
        <taxon>Heracleum</taxon>
    </lineage>
</organism>